<dbReference type="Proteomes" id="UP001159363">
    <property type="component" value="Chromosome X"/>
</dbReference>
<organism evidence="1 2">
    <name type="scientific">Dryococelus australis</name>
    <dbReference type="NCBI Taxonomy" id="614101"/>
    <lineage>
        <taxon>Eukaryota</taxon>
        <taxon>Metazoa</taxon>
        <taxon>Ecdysozoa</taxon>
        <taxon>Arthropoda</taxon>
        <taxon>Hexapoda</taxon>
        <taxon>Insecta</taxon>
        <taxon>Pterygota</taxon>
        <taxon>Neoptera</taxon>
        <taxon>Polyneoptera</taxon>
        <taxon>Phasmatodea</taxon>
        <taxon>Verophasmatodea</taxon>
        <taxon>Anareolatae</taxon>
        <taxon>Phasmatidae</taxon>
        <taxon>Eurycanthinae</taxon>
        <taxon>Dryococelus</taxon>
    </lineage>
</organism>
<gene>
    <name evidence="1" type="ORF">PR048_013657</name>
</gene>
<reference evidence="1 2" key="1">
    <citation type="submission" date="2023-02" db="EMBL/GenBank/DDBJ databases">
        <title>LHISI_Scaffold_Assembly.</title>
        <authorList>
            <person name="Stuart O.P."/>
            <person name="Cleave R."/>
            <person name="Magrath M.J.L."/>
            <person name="Mikheyev A.S."/>
        </authorList>
    </citation>
    <scope>NUCLEOTIDE SEQUENCE [LARGE SCALE GENOMIC DNA]</scope>
    <source>
        <strain evidence="1">Daus_M_001</strain>
        <tissue evidence="1">Leg muscle</tissue>
    </source>
</reference>
<name>A0ABQ9HSU5_9NEOP</name>
<protein>
    <submittedName>
        <fullName evidence="1">Uncharacterized protein</fullName>
    </submittedName>
</protein>
<keyword evidence="2" id="KW-1185">Reference proteome</keyword>
<dbReference type="EMBL" id="JARBHB010000004">
    <property type="protein sequence ID" value="KAJ8887442.1"/>
    <property type="molecule type" value="Genomic_DNA"/>
</dbReference>
<proteinExistence type="predicted"/>
<comment type="caution">
    <text evidence="1">The sequence shown here is derived from an EMBL/GenBank/DDBJ whole genome shotgun (WGS) entry which is preliminary data.</text>
</comment>
<accession>A0ABQ9HSU5</accession>
<evidence type="ECO:0000313" key="2">
    <source>
        <dbReference type="Proteomes" id="UP001159363"/>
    </source>
</evidence>
<sequence length="451" mass="50767">MGGERANRSATVAPSADREIYETSTVHWGEIVPLPNWSRLNSVLCILAGRHDEEVGHDLYVWLEFFSEKQGLSKLGWPDRGLSPCPPSSLIDEDTTHQKLLKVGEFFFGPFCPRVHLKRFCKPRGCVRIRQLSVLIWLRALGKCIPDGSRVSDLGHIAPKSNTARDMYNTGPTKTLRSRVISTSRFVGSFIGPFSNDLLIQGRSSKSDREVGRSFLRSIYFAPARPRRCGYFCVAAESQAAGNAESCAGSWKCRRVIQRQAKWAGARNHDSPVFFTPHSLSPVTGQPTAHCTLSSLLHSTPHWNKYFSYRGTHRQNCDPTHAPSQPAGKFPRRNERNAFVTSAAVPNLDSAELLDKETPRAPRHPAMFALCNDKATTKTLLLSEKFDSRRNHPDVRTWETWQTLRRVLSGYCRFPHHYIPTAAPSSPRFTHIDVQDTYRPVESSATISKIR</sequence>
<evidence type="ECO:0000313" key="1">
    <source>
        <dbReference type="EMBL" id="KAJ8887442.1"/>
    </source>
</evidence>